<proteinExistence type="predicted"/>
<keyword evidence="3" id="KW-1185">Reference proteome</keyword>
<dbReference type="Proteomes" id="UP001595767">
    <property type="component" value="Unassembled WGS sequence"/>
</dbReference>
<name>A0ABV8L2C3_9NOCA</name>
<evidence type="ECO:0000313" key="2">
    <source>
        <dbReference type="EMBL" id="MFC4124873.1"/>
    </source>
</evidence>
<organism evidence="2 3">
    <name type="scientific">Nocardia rhizosphaerae</name>
    <dbReference type="NCBI Taxonomy" id="1691571"/>
    <lineage>
        <taxon>Bacteria</taxon>
        <taxon>Bacillati</taxon>
        <taxon>Actinomycetota</taxon>
        <taxon>Actinomycetes</taxon>
        <taxon>Mycobacteriales</taxon>
        <taxon>Nocardiaceae</taxon>
        <taxon>Nocardia</taxon>
    </lineage>
</organism>
<keyword evidence="1" id="KW-0472">Membrane</keyword>
<comment type="caution">
    <text evidence="2">The sequence shown here is derived from an EMBL/GenBank/DDBJ whole genome shotgun (WGS) entry which is preliminary data.</text>
</comment>
<sequence>MSPLLLACILLAASSAVVLARMRFHSELKSDDLDFPRFTAAIASVTAATILGLAEFGDDLLDPAAARIGLGENISDLLKGLYLLSACSFFAGQSANALIESLPGDRTFDSRRCSLIASAVVAVAMVGLHRTSDARTTAIDDNGALADPSGVAYLAVFWTAILVTALLVTAAAAVGVRDHGIHGQLAGMAMAGAVGVVIAAYVLSLLVIDRSQLATWLGTWGQWWTVPGLIGITAAGLLGIPRRPALSLR</sequence>
<gene>
    <name evidence="2" type="ORF">ACFOW8_08040</name>
</gene>
<feature type="transmembrane region" description="Helical" evidence="1">
    <location>
        <begin position="151"/>
        <end position="176"/>
    </location>
</feature>
<dbReference type="EMBL" id="JBHSBA010000003">
    <property type="protein sequence ID" value="MFC4124873.1"/>
    <property type="molecule type" value="Genomic_DNA"/>
</dbReference>
<keyword evidence="1" id="KW-1133">Transmembrane helix</keyword>
<accession>A0ABV8L2C3</accession>
<feature type="transmembrane region" description="Helical" evidence="1">
    <location>
        <begin position="111"/>
        <end position="131"/>
    </location>
</feature>
<feature type="transmembrane region" description="Helical" evidence="1">
    <location>
        <begin position="220"/>
        <end position="240"/>
    </location>
</feature>
<keyword evidence="1" id="KW-0812">Transmembrane</keyword>
<evidence type="ECO:0000313" key="3">
    <source>
        <dbReference type="Proteomes" id="UP001595767"/>
    </source>
</evidence>
<reference evidence="3" key="1">
    <citation type="journal article" date="2019" name="Int. J. Syst. Evol. Microbiol.">
        <title>The Global Catalogue of Microorganisms (GCM) 10K type strain sequencing project: providing services to taxonomists for standard genome sequencing and annotation.</title>
        <authorList>
            <consortium name="The Broad Institute Genomics Platform"/>
            <consortium name="The Broad Institute Genome Sequencing Center for Infectious Disease"/>
            <person name="Wu L."/>
            <person name="Ma J."/>
        </authorList>
    </citation>
    <scope>NUCLEOTIDE SEQUENCE [LARGE SCALE GENOMIC DNA]</scope>
    <source>
        <strain evidence="3">CGMCC 4.7204</strain>
    </source>
</reference>
<protein>
    <recommendedName>
        <fullName evidence="4">Integral membrane protein</fullName>
    </recommendedName>
</protein>
<evidence type="ECO:0008006" key="4">
    <source>
        <dbReference type="Google" id="ProtNLM"/>
    </source>
</evidence>
<feature type="transmembrane region" description="Helical" evidence="1">
    <location>
        <begin position="188"/>
        <end position="208"/>
    </location>
</feature>
<dbReference type="RefSeq" id="WP_378547658.1">
    <property type="nucleotide sequence ID" value="NZ_JBHSBA010000003.1"/>
</dbReference>
<evidence type="ECO:0000256" key="1">
    <source>
        <dbReference type="SAM" id="Phobius"/>
    </source>
</evidence>